<dbReference type="RefSeq" id="XP_008817879.1">
    <property type="nucleotide sequence ID" value="XM_008819657.1"/>
</dbReference>
<evidence type="ECO:0000313" key="1">
    <source>
        <dbReference type="EMBL" id="EUD65566.1"/>
    </source>
</evidence>
<dbReference type="AlphaFoldDB" id="W7AJQ7"/>
<dbReference type="EMBL" id="KI965478">
    <property type="protein sequence ID" value="EUD65566.1"/>
    <property type="molecule type" value="Genomic_DNA"/>
</dbReference>
<dbReference type="GeneID" id="20039346"/>
<accession>W7AJQ7</accession>
<dbReference type="SMART" id="SM00015">
    <property type="entry name" value="IQ"/>
    <property type="match status" value="2"/>
</dbReference>
<dbReference type="PROSITE" id="PS50096">
    <property type="entry name" value="IQ"/>
    <property type="match status" value="2"/>
</dbReference>
<dbReference type="OrthoDB" id="190375at2759"/>
<proteinExistence type="predicted"/>
<dbReference type="VEuPathDB" id="PlasmoDB:C922_04072"/>
<protein>
    <submittedName>
        <fullName evidence="1">Uncharacterized protein</fullName>
    </submittedName>
</protein>
<reference evidence="1 2" key="1">
    <citation type="submission" date="2013-02" db="EMBL/GenBank/DDBJ databases">
        <title>The Genome Sequence of Plasmodium inui San Antonio 1.</title>
        <authorList>
            <consortium name="The Broad Institute Genome Sequencing Platform"/>
            <consortium name="The Broad Institute Genome Sequencing Center for Infectious Disease"/>
            <person name="Neafsey D."/>
            <person name="Cheeseman I."/>
            <person name="Volkman S."/>
            <person name="Adams J."/>
            <person name="Walker B."/>
            <person name="Young S.K."/>
            <person name="Zeng Q."/>
            <person name="Gargeya S."/>
            <person name="Fitzgerald M."/>
            <person name="Haas B."/>
            <person name="Abouelleil A."/>
            <person name="Alvarado L."/>
            <person name="Arachchi H.M."/>
            <person name="Berlin A.M."/>
            <person name="Chapman S.B."/>
            <person name="Dewar J."/>
            <person name="Goldberg J."/>
            <person name="Griggs A."/>
            <person name="Gujja S."/>
            <person name="Hansen M."/>
            <person name="Howarth C."/>
            <person name="Imamovic A."/>
            <person name="Larimer J."/>
            <person name="McCowan C."/>
            <person name="Murphy C."/>
            <person name="Neiman D."/>
            <person name="Pearson M."/>
            <person name="Priest M."/>
            <person name="Roberts A."/>
            <person name="Saif S."/>
            <person name="Shea T."/>
            <person name="Sisk P."/>
            <person name="Sykes S."/>
            <person name="Wortman J."/>
            <person name="Nusbaum C."/>
            <person name="Birren B."/>
        </authorList>
    </citation>
    <scope>NUCLEOTIDE SEQUENCE [LARGE SCALE GENOMIC DNA]</scope>
    <source>
        <strain evidence="1 2">San Antonio 1</strain>
    </source>
</reference>
<dbReference type="InterPro" id="IPR000048">
    <property type="entry name" value="IQ_motif_EF-hand-BS"/>
</dbReference>
<dbReference type="Gene3D" id="1.20.5.190">
    <property type="match status" value="2"/>
</dbReference>
<name>W7AJQ7_9APIC</name>
<evidence type="ECO:0000313" key="2">
    <source>
        <dbReference type="Proteomes" id="UP000030640"/>
    </source>
</evidence>
<keyword evidence="2" id="KW-1185">Reference proteome</keyword>
<dbReference type="Pfam" id="PF00612">
    <property type="entry name" value="IQ"/>
    <property type="match status" value="2"/>
</dbReference>
<organism evidence="1 2">
    <name type="scientific">Plasmodium inui San Antonio 1</name>
    <dbReference type="NCBI Taxonomy" id="1237626"/>
    <lineage>
        <taxon>Eukaryota</taxon>
        <taxon>Sar</taxon>
        <taxon>Alveolata</taxon>
        <taxon>Apicomplexa</taxon>
        <taxon>Aconoidasida</taxon>
        <taxon>Haemosporida</taxon>
        <taxon>Plasmodiidae</taxon>
        <taxon>Plasmodium</taxon>
        <taxon>Plasmodium (Plasmodium)</taxon>
    </lineage>
</organism>
<sequence>MDFLKLAKQGSALSREYKSLIRDKEKNAGIERLAAITIQKCYRGYLTRRTYLVYKYFLKRAKDAIDILACKFLLRKLKRQRLEEQAVLYMSDSATKIQKVFRGYCSRKYIHDFFRRKREIIEMDEHVKAQKGIILQGIEEKRKKQLLHDNKVKDTKIHNAAKNLHHLVSTKAQRGVYNYRIENIIRKQVVYSSKGEWENEKMTNEKGENEK</sequence>
<gene>
    <name evidence="1" type="ORF">C922_04072</name>
</gene>
<dbReference type="Proteomes" id="UP000030640">
    <property type="component" value="Unassembled WGS sequence"/>
</dbReference>